<reference evidence="2" key="1">
    <citation type="submission" date="2020-09" db="EMBL/GenBank/DDBJ databases">
        <title>Genome-Enabled Discovery of Anthraquinone Biosynthesis in Senna tora.</title>
        <authorList>
            <person name="Kang S.-H."/>
            <person name="Pandey R.P."/>
            <person name="Lee C.-M."/>
            <person name="Sim J.-S."/>
            <person name="Jeong J.-T."/>
            <person name="Choi B.-S."/>
            <person name="Jung M."/>
            <person name="Ginzburg D."/>
            <person name="Zhao K."/>
            <person name="Won S.Y."/>
            <person name="Oh T.-J."/>
            <person name="Yu Y."/>
            <person name="Kim N.-H."/>
            <person name="Lee O.R."/>
            <person name="Lee T.-H."/>
            <person name="Bashyal P."/>
            <person name="Kim T.-S."/>
            <person name="Lee W.-H."/>
            <person name="Kawkins C."/>
            <person name="Kim C.-K."/>
            <person name="Kim J.S."/>
            <person name="Ahn B.O."/>
            <person name="Rhee S.Y."/>
            <person name="Sohng J.K."/>
        </authorList>
    </citation>
    <scope>NUCLEOTIDE SEQUENCE</scope>
    <source>
        <tissue evidence="2">Leaf</tissue>
    </source>
</reference>
<keyword evidence="3" id="KW-1185">Reference proteome</keyword>
<evidence type="ECO:0000313" key="2">
    <source>
        <dbReference type="EMBL" id="KAF7829455.1"/>
    </source>
</evidence>
<dbReference type="AlphaFoldDB" id="A0A834TVS9"/>
<evidence type="ECO:0000313" key="3">
    <source>
        <dbReference type="Proteomes" id="UP000634136"/>
    </source>
</evidence>
<feature type="domain" description="RNase H type-1" evidence="1">
    <location>
        <begin position="49"/>
        <end position="152"/>
    </location>
</feature>
<dbReference type="CDD" id="cd06222">
    <property type="entry name" value="RNase_H_like"/>
    <property type="match status" value="1"/>
</dbReference>
<dbReference type="OrthoDB" id="1002604at2759"/>
<dbReference type="SUPFAM" id="SSF53098">
    <property type="entry name" value="Ribonuclease H-like"/>
    <property type="match status" value="1"/>
</dbReference>
<dbReference type="PANTHER" id="PTHR47723:SF19">
    <property type="entry name" value="POLYNUCLEOTIDYL TRANSFERASE, RIBONUCLEASE H-LIKE SUPERFAMILY PROTEIN"/>
    <property type="match status" value="1"/>
</dbReference>
<comment type="caution">
    <text evidence="2">The sequence shown here is derived from an EMBL/GenBank/DDBJ whole genome shotgun (WGS) entry which is preliminary data.</text>
</comment>
<dbReference type="Pfam" id="PF13456">
    <property type="entry name" value="RVT_3"/>
    <property type="match status" value="1"/>
</dbReference>
<dbReference type="InterPro" id="IPR036397">
    <property type="entry name" value="RNaseH_sf"/>
</dbReference>
<dbReference type="GO" id="GO:0003676">
    <property type="term" value="F:nucleic acid binding"/>
    <property type="evidence" value="ECO:0007669"/>
    <property type="project" value="InterPro"/>
</dbReference>
<dbReference type="PANTHER" id="PTHR47723">
    <property type="entry name" value="OS05G0353850 PROTEIN"/>
    <property type="match status" value="1"/>
</dbReference>
<evidence type="ECO:0000259" key="1">
    <source>
        <dbReference type="Pfam" id="PF13456"/>
    </source>
</evidence>
<dbReference type="Proteomes" id="UP000634136">
    <property type="component" value="Unassembled WGS sequence"/>
</dbReference>
<dbReference type="InterPro" id="IPR012337">
    <property type="entry name" value="RNaseH-like_sf"/>
</dbReference>
<dbReference type="EMBL" id="JAAIUW010000005">
    <property type="protein sequence ID" value="KAF7829455.1"/>
    <property type="molecule type" value="Genomic_DNA"/>
</dbReference>
<name>A0A834TVS9_9FABA</name>
<sequence>MKAGNVALFHNFAKRWRFSPTRTGLARNEYIFNAKTPSPDFIAKKRSFAIGGIIRDHFGNWITRFSGFVGFGITLKAELWAISSGIKVASSLGCNELWIETYSLLACKLLLDSSITDLHEHWNLISFCRSALRRFTDAKLFHTFREGNQCVD</sequence>
<dbReference type="InterPro" id="IPR053151">
    <property type="entry name" value="RNase_H-like"/>
</dbReference>
<protein>
    <submittedName>
        <fullName evidence="2">Putative ribonuclease H-like domain-containing protein</fullName>
    </submittedName>
</protein>
<proteinExistence type="predicted"/>
<accession>A0A834TVS9</accession>
<dbReference type="GO" id="GO:0004523">
    <property type="term" value="F:RNA-DNA hybrid ribonuclease activity"/>
    <property type="evidence" value="ECO:0007669"/>
    <property type="project" value="InterPro"/>
</dbReference>
<gene>
    <name evidence="2" type="ORF">G2W53_011788</name>
</gene>
<organism evidence="2 3">
    <name type="scientific">Senna tora</name>
    <dbReference type="NCBI Taxonomy" id="362788"/>
    <lineage>
        <taxon>Eukaryota</taxon>
        <taxon>Viridiplantae</taxon>
        <taxon>Streptophyta</taxon>
        <taxon>Embryophyta</taxon>
        <taxon>Tracheophyta</taxon>
        <taxon>Spermatophyta</taxon>
        <taxon>Magnoliopsida</taxon>
        <taxon>eudicotyledons</taxon>
        <taxon>Gunneridae</taxon>
        <taxon>Pentapetalae</taxon>
        <taxon>rosids</taxon>
        <taxon>fabids</taxon>
        <taxon>Fabales</taxon>
        <taxon>Fabaceae</taxon>
        <taxon>Caesalpinioideae</taxon>
        <taxon>Cassia clade</taxon>
        <taxon>Senna</taxon>
    </lineage>
</organism>
<dbReference type="InterPro" id="IPR002156">
    <property type="entry name" value="RNaseH_domain"/>
</dbReference>
<dbReference type="Gene3D" id="3.30.420.10">
    <property type="entry name" value="Ribonuclease H-like superfamily/Ribonuclease H"/>
    <property type="match status" value="1"/>
</dbReference>
<dbReference type="InterPro" id="IPR044730">
    <property type="entry name" value="RNase_H-like_dom_plant"/>
</dbReference>